<accession>A0ABS5KPC2</accession>
<organism evidence="8 9">
    <name type="scientific">Catenulispora pinistramenti</name>
    <dbReference type="NCBI Taxonomy" id="2705254"/>
    <lineage>
        <taxon>Bacteria</taxon>
        <taxon>Bacillati</taxon>
        <taxon>Actinomycetota</taxon>
        <taxon>Actinomycetes</taxon>
        <taxon>Catenulisporales</taxon>
        <taxon>Catenulisporaceae</taxon>
        <taxon>Catenulispora</taxon>
    </lineage>
</organism>
<evidence type="ECO:0000256" key="5">
    <source>
        <dbReference type="ARBA" id="ARBA00023136"/>
    </source>
</evidence>
<comment type="subcellular location">
    <subcellularLocation>
        <location evidence="1">Cell membrane</location>
        <topology evidence="1">Multi-pass membrane protein</topology>
    </subcellularLocation>
</comment>
<evidence type="ECO:0000259" key="7">
    <source>
        <dbReference type="PROSITE" id="PS50850"/>
    </source>
</evidence>
<feature type="transmembrane region" description="Helical" evidence="6">
    <location>
        <begin position="48"/>
        <end position="70"/>
    </location>
</feature>
<keyword evidence="3 6" id="KW-0812">Transmembrane</keyword>
<feature type="transmembrane region" description="Helical" evidence="6">
    <location>
        <begin position="256"/>
        <end position="276"/>
    </location>
</feature>
<dbReference type="EMBL" id="JAAFYZ010000036">
    <property type="protein sequence ID" value="MBS2547839.1"/>
    <property type="molecule type" value="Genomic_DNA"/>
</dbReference>
<evidence type="ECO:0000256" key="3">
    <source>
        <dbReference type="ARBA" id="ARBA00022692"/>
    </source>
</evidence>
<evidence type="ECO:0000313" key="8">
    <source>
        <dbReference type="EMBL" id="MBS2547839.1"/>
    </source>
</evidence>
<feature type="transmembrane region" description="Helical" evidence="6">
    <location>
        <begin position="311"/>
        <end position="329"/>
    </location>
</feature>
<dbReference type="Pfam" id="PF07690">
    <property type="entry name" value="MFS_1"/>
    <property type="match status" value="1"/>
</dbReference>
<dbReference type="SUPFAM" id="SSF103473">
    <property type="entry name" value="MFS general substrate transporter"/>
    <property type="match status" value="1"/>
</dbReference>
<gene>
    <name evidence="8" type="ORF">KGQ19_13285</name>
</gene>
<feature type="transmembrane region" description="Helical" evidence="6">
    <location>
        <begin position="102"/>
        <end position="121"/>
    </location>
</feature>
<name>A0ABS5KPC2_9ACTN</name>
<dbReference type="Gene3D" id="1.20.1250.20">
    <property type="entry name" value="MFS general substrate transporter like domains"/>
    <property type="match status" value="1"/>
</dbReference>
<feature type="transmembrane region" description="Helical" evidence="6">
    <location>
        <begin position="15"/>
        <end position="42"/>
    </location>
</feature>
<keyword evidence="5 6" id="KW-0472">Membrane</keyword>
<keyword evidence="9" id="KW-1185">Reference proteome</keyword>
<feature type="transmembrane region" description="Helical" evidence="6">
    <location>
        <begin position="225"/>
        <end position="244"/>
    </location>
</feature>
<proteinExistence type="predicted"/>
<evidence type="ECO:0000313" key="9">
    <source>
        <dbReference type="Proteomes" id="UP000730482"/>
    </source>
</evidence>
<protein>
    <submittedName>
        <fullName evidence="8">MFS transporter</fullName>
    </submittedName>
</protein>
<keyword evidence="4 6" id="KW-1133">Transmembrane helix</keyword>
<keyword evidence="2" id="KW-1003">Cell membrane</keyword>
<evidence type="ECO:0000256" key="4">
    <source>
        <dbReference type="ARBA" id="ARBA00022989"/>
    </source>
</evidence>
<dbReference type="CDD" id="cd06173">
    <property type="entry name" value="MFS_MefA_like"/>
    <property type="match status" value="1"/>
</dbReference>
<evidence type="ECO:0000256" key="6">
    <source>
        <dbReference type="SAM" id="Phobius"/>
    </source>
</evidence>
<reference evidence="8 9" key="1">
    <citation type="submission" date="2020-02" db="EMBL/GenBank/DDBJ databases">
        <title>Acidophilic actinobacteria isolated from forest soil.</title>
        <authorList>
            <person name="Golinska P."/>
        </authorList>
    </citation>
    <scope>NUCLEOTIDE SEQUENCE [LARGE SCALE GENOMIC DNA]</scope>
    <source>
        <strain evidence="8 9">NL8</strain>
    </source>
</reference>
<feature type="transmembrane region" description="Helical" evidence="6">
    <location>
        <begin position="350"/>
        <end position="370"/>
    </location>
</feature>
<feature type="transmembrane region" description="Helical" evidence="6">
    <location>
        <begin position="288"/>
        <end position="305"/>
    </location>
</feature>
<evidence type="ECO:0000256" key="2">
    <source>
        <dbReference type="ARBA" id="ARBA00022475"/>
    </source>
</evidence>
<dbReference type="PROSITE" id="PS50850">
    <property type="entry name" value="MFS"/>
    <property type="match status" value="1"/>
</dbReference>
<feature type="transmembrane region" description="Helical" evidence="6">
    <location>
        <begin position="376"/>
        <end position="394"/>
    </location>
</feature>
<feature type="domain" description="Major facilitator superfamily (MFS) profile" evidence="7">
    <location>
        <begin position="221"/>
        <end position="419"/>
    </location>
</feature>
<dbReference type="InterPro" id="IPR036259">
    <property type="entry name" value="MFS_trans_sf"/>
</dbReference>
<dbReference type="RefSeq" id="WP_212009420.1">
    <property type="nucleotide sequence ID" value="NZ_JAAFYZ010000036.1"/>
</dbReference>
<sequence>MAENSLWRHRDFRSLWAAMTVSLIGTQVTVLAFPLIALIVLHASVEEVSLLSAAEFLPSLLLGLPVGAWVERLPRRGTLLACDLVRALAVLSIPIAHSAGVLGLPQLFVVAFVIGLGTLFFDVAQMSYLPALIGREHLADGNGKIEGSRAFAQFSGPGLGGLMAQVSTATAAIGVNVGTYIISALFLSRIRVQGAPAKRVERLSLRRDIAEGVHFVFQHPLLRPLALCAGAADLAFAIVLALQVPLGVQTLRLGSAAVGLVLAVGSLGGLVGAMAGAKVEQRLGTGPALLVGVALFTVGAVIIPISGDGAVFAIGLFVVYIGVVMFNVVQTTLCQTVTAAHLLGRMNATLRFISWGAVPIGATLGAVLVAPLGLRAVMWVAAAVCAVSILPLAFSGLPSLTKAPLPELPPAVRLEGPAS</sequence>
<dbReference type="PANTHER" id="PTHR23513">
    <property type="entry name" value="INTEGRAL MEMBRANE EFFLUX PROTEIN-RELATED"/>
    <property type="match status" value="1"/>
</dbReference>
<dbReference type="Proteomes" id="UP000730482">
    <property type="component" value="Unassembled WGS sequence"/>
</dbReference>
<evidence type="ECO:0000256" key="1">
    <source>
        <dbReference type="ARBA" id="ARBA00004651"/>
    </source>
</evidence>
<dbReference type="InterPro" id="IPR020846">
    <property type="entry name" value="MFS_dom"/>
</dbReference>
<dbReference type="PANTHER" id="PTHR23513:SF6">
    <property type="entry name" value="MAJOR FACILITATOR SUPERFAMILY ASSOCIATED DOMAIN-CONTAINING PROTEIN"/>
    <property type="match status" value="1"/>
</dbReference>
<dbReference type="InterPro" id="IPR011701">
    <property type="entry name" value="MFS"/>
</dbReference>
<comment type="caution">
    <text evidence="8">The sequence shown here is derived from an EMBL/GenBank/DDBJ whole genome shotgun (WGS) entry which is preliminary data.</text>
</comment>